<dbReference type="Proteomes" id="UP000198324">
    <property type="component" value="Unassembled WGS sequence"/>
</dbReference>
<evidence type="ECO:0000313" key="4">
    <source>
        <dbReference type="Proteomes" id="UP000198324"/>
    </source>
</evidence>
<dbReference type="AlphaFoldDB" id="A0A239A9P8"/>
<dbReference type="InterPro" id="IPR050469">
    <property type="entry name" value="Diguanylate_Cyclase"/>
</dbReference>
<dbReference type="Gene3D" id="3.30.70.270">
    <property type="match status" value="1"/>
</dbReference>
<dbReference type="SMART" id="SM00267">
    <property type="entry name" value="GGDEF"/>
    <property type="match status" value="1"/>
</dbReference>
<protein>
    <recommendedName>
        <fullName evidence="1">diguanylate cyclase</fullName>
        <ecNumber evidence="1">2.7.7.65</ecNumber>
    </recommendedName>
</protein>
<dbReference type="PANTHER" id="PTHR45138">
    <property type="entry name" value="REGULATORY COMPONENTS OF SENSORY TRANSDUCTION SYSTEM"/>
    <property type="match status" value="1"/>
</dbReference>
<feature type="domain" description="GGDEF" evidence="2">
    <location>
        <begin position="214"/>
        <end position="353"/>
    </location>
</feature>
<dbReference type="Pfam" id="PF00990">
    <property type="entry name" value="GGDEF"/>
    <property type="match status" value="1"/>
</dbReference>
<dbReference type="InterPro" id="IPR000160">
    <property type="entry name" value="GGDEF_dom"/>
</dbReference>
<dbReference type="CDD" id="cd01949">
    <property type="entry name" value="GGDEF"/>
    <property type="match status" value="1"/>
</dbReference>
<dbReference type="EMBL" id="FZOC01000003">
    <property type="protein sequence ID" value="SNR92300.1"/>
    <property type="molecule type" value="Genomic_DNA"/>
</dbReference>
<dbReference type="GO" id="GO:1902201">
    <property type="term" value="P:negative regulation of bacterial-type flagellum-dependent cell motility"/>
    <property type="evidence" value="ECO:0007669"/>
    <property type="project" value="TreeGrafter"/>
</dbReference>
<dbReference type="SUPFAM" id="SSF55073">
    <property type="entry name" value="Nucleotide cyclase"/>
    <property type="match status" value="1"/>
</dbReference>
<reference evidence="3 4" key="1">
    <citation type="submission" date="2017-06" db="EMBL/GenBank/DDBJ databases">
        <authorList>
            <person name="Kim H.J."/>
            <person name="Triplett B.A."/>
        </authorList>
    </citation>
    <scope>NUCLEOTIDE SEQUENCE [LARGE SCALE GENOMIC DNA]</scope>
    <source>
        <strain evidence="3 4">DSM 13116</strain>
    </source>
</reference>
<gene>
    <name evidence="3" type="ORF">SAMN04488503_1940</name>
</gene>
<accession>A0A239A9P8</accession>
<dbReference type="NCBIfam" id="TIGR00254">
    <property type="entry name" value="GGDEF"/>
    <property type="match status" value="1"/>
</dbReference>
<dbReference type="GO" id="GO:0043709">
    <property type="term" value="P:cell adhesion involved in single-species biofilm formation"/>
    <property type="evidence" value="ECO:0007669"/>
    <property type="project" value="TreeGrafter"/>
</dbReference>
<dbReference type="GO" id="GO:0052621">
    <property type="term" value="F:diguanylate cyclase activity"/>
    <property type="evidence" value="ECO:0007669"/>
    <property type="project" value="UniProtKB-EC"/>
</dbReference>
<dbReference type="PROSITE" id="PS50887">
    <property type="entry name" value="GGDEF"/>
    <property type="match status" value="1"/>
</dbReference>
<evidence type="ECO:0000259" key="2">
    <source>
        <dbReference type="PROSITE" id="PS50887"/>
    </source>
</evidence>
<dbReference type="RefSeq" id="WP_179216973.1">
    <property type="nucleotide sequence ID" value="NZ_FZOC01000003.1"/>
</dbReference>
<dbReference type="PANTHER" id="PTHR45138:SF24">
    <property type="entry name" value="DIGUANYLATE CYCLASE DGCC-RELATED"/>
    <property type="match status" value="1"/>
</dbReference>
<dbReference type="EC" id="2.7.7.65" evidence="1"/>
<keyword evidence="4" id="KW-1185">Reference proteome</keyword>
<proteinExistence type="predicted"/>
<dbReference type="InterPro" id="IPR029787">
    <property type="entry name" value="Nucleotide_cyclase"/>
</dbReference>
<name>A0A239A9P8_9BACT</name>
<dbReference type="GO" id="GO:0005886">
    <property type="term" value="C:plasma membrane"/>
    <property type="evidence" value="ECO:0007669"/>
    <property type="project" value="TreeGrafter"/>
</dbReference>
<evidence type="ECO:0000256" key="1">
    <source>
        <dbReference type="ARBA" id="ARBA00012528"/>
    </source>
</evidence>
<evidence type="ECO:0000313" key="3">
    <source>
        <dbReference type="EMBL" id="SNR92300.1"/>
    </source>
</evidence>
<dbReference type="InterPro" id="IPR043128">
    <property type="entry name" value="Rev_trsase/Diguanyl_cyclase"/>
</dbReference>
<sequence>MAPSQDHKNQNGLETVQETLARLGVADDADWMAVVLFARNLVSAMDMFTEDQKGQLQARIFEHMAKRPLDRPRFERIVQLIQRALLDNPVVRDLKAQLASERQVFDSLYSEMSGVFLEIRESVTARENTMKRMGEDADRDMAAAAPPGEVLRRLRGMITEMVSQAREEARAWQERARQLEHTANFDPLLSELYSRRALDAQLAAALERCRRANTPLALMFLDVDNFKNINDTHGHQVGDGVLRVLAAIVSAHATQFSGYPARFGGEELVVLCEGLDESHASARAEEIRQDVARCPFVPHLTTPDAVPPLHVTVSIGVAQIGPGQNGSDLVLAADRAMYAAKSQGRNRVVGHSQLAPYRAP</sequence>
<organism evidence="3 4">
    <name type="scientific">Humidesulfovibrio mexicanus</name>
    <dbReference type="NCBI Taxonomy" id="147047"/>
    <lineage>
        <taxon>Bacteria</taxon>
        <taxon>Pseudomonadati</taxon>
        <taxon>Thermodesulfobacteriota</taxon>
        <taxon>Desulfovibrionia</taxon>
        <taxon>Desulfovibrionales</taxon>
        <taxon>Desulfovibrionaceae</taxon>
        <taxon>Humidesulfovibrio</taxon>
    </lineage>
</organism>
<dbReference type="FunFam" id="3.30.70.270:FF:000001">
    <property type="entry name" value="Diguanylate cyclase domain protein"/>
    <property type="match status" value="1"/>
</dbReference>